<dbReference type="EMBL" id="CP002738">
    <property type="protein sequence ID" value="AEF98662.1"/>
    <property type="molecule type" value="Genomic_DNA"/>
</dbReference>
<sequence>MYRVIYRKTAAKALLKMPHRAAEQFKEAFEQMAINDEDGLDIKKLEGREGFRLRIGGYRAIYLKLNDVLIIEVLKVGSRGDIYK</sequence>
<dbReference type="KEGG" id="mmt:Metme_0213"/>
<organism evidence="3 4">
    <name type="scientific">Methylomonas methanica (strain DSM 25384 / MC09)</name>
    <dbReference type="NCBI Taxonomy" id="857087"/>
    <lineage>
        <taxon>Bacteria</taxon>
        <taxon>Pseudomonadati</taxon>
        <taxon>Pseudomonadota</taxon>
        <taxon>Gammaproteobacteria</taxon>
        <taxon>Methylococcales</taxon>
        <taxon>Methylococcaceae</taxon>
        <taxon>Methylomonas</taxon>
    </lineage>
</organism>
<dbReference type="RefSeq" id="WP_013816935.1">
    <property type="nucleotide sequence ID" value="NC_015572.1"/>
</dbReference>
<dbReference type="InterPro" id="IPR007712">
    <property type="entry name" value="RelE/ParE_toxin"/>
</dbReference>
<dbReference type="Pfam" id="PF05016">
    <property type="entry name" value="ParE_toxin"/>
    <property type="match status" value="1"/>
</dbReference>
<dbReference type="PANTHER" id="PTHR35601">
    <property type="entry name" value="TOXIN RELE"/>
    <property type="match status" value="1"/>
</dbReference>
<name>F9ZZK3_METMM</name>
<dbReference type="STRING" id="857087.Metme_0213"/>
<evidence type="ECO:0000313" key="3">
    <source>
        <dbReference type="EMBL" id="AEF98662.1"/>
    </source>
</evidence>
<evidence type="ECO:0000256" key="1">
    <source>
        <dbReference type="ARBA" id="ARBA00006226"/>
    </source>
</evidence>
<reference evidence="4" key="3">
    <citation type="submission" date="2011-05" db="EMBL/GenBank/DDBJ databases">
        <title>Complete sequence of Methylomonas methanica MC09.</title>
        <authorList>
            <consortium name="US DOE Joint Genome Institute"/>
            <person name="Lucas S."/>
            <person name="Han J."/>
            <person name="Lapidus A."/>
            <person name="Cheng J.-F."/>
            <person name="Goodwin L."/>
            <person name="Pitluck S."/>
            <person name="Peters L."/>
            <person name="Mikhailova N."/>
            <person name="Teshima H."/>
            <person name="Han C."/>
            <person name="Tapia R."/>
            <person name="Land M."/>
            <person name="Hauser L."/>
            <person name="Kyrpides N."/>
            <person name="Ivanova N."/>
            <person name="Pagani I."/>
            <person name="Stein L."/>
            <person name="Woyke T."/>
        </authorList>
    </citation>
    <scope>NUCLEOTIDE SEQUENCE [LARGE SCALE GENOMIC DNA]</scope>
    <source>
        <strain evidence="4">MC09</strain>
    </source>
</reference>
<dbReference type="HOGENOM" id="CLU_155761_6_1_6"/>
<dbReference type="Gene3D" id="3.30.2310.20">
    <property type="entry name" value="RelE-like"/>
    <property type="match status" value="1"/>
</dbReference>
<protein>
    <submittedName>
        <fullName evidence="3">Plasmid stabilization system</fullName>
    </submittedName>
</protein>
<reference evidence="3 4" key="1">
    <citation type="journal article" date="2011" name="J. Bacteriol.">
        <title>Complete Genome Sequence of the Aerobic Marine Methanotroph Methylomonas methanica MC09.</title>
        <authorList>
            <person name="Boden R."/>
            <person name="Cunliffe M."/>
            <person name="Scanlan J."/>
            <person name="Moussard H."/>
            <person name="Kits K.D."/>
            <person name="Klotz M.G."/>
            <person name="Jetten M.S."/>
            <person name="Vuilleumier S."/>
            <person name="Han J."/>
            <person name="Peters L."/>
            <person name="Mikhailova N."/>
            <person name="Teshima H."/>
            <person name="Tapia R."/>
            <person name="Kyrpides N."/>
            <person name="Ivanova N."/>
            <person name="Pagani I."/>
            <person name="Cheng J.F."/>
            <person name="Goodwin L."/>
            <person name="Han C."/>
            <person name="Hauser L."/>
            <person name="Land M.L."/>
            <person name="Lapidus A."/>
            <person name="Lucas S."/>
            <person name="Pitluck S."/>
            <person name="Woyke T."/>
            <person name="Stein L."/>
            <person name="Murrell J.C."/>
        </authorList>
    </citation>
    <scope>NUCLEOTIDE SEQUENCE [LARGE SCALE GENOMIC DNA]</scope>
    <source>
        <strain evidence="3 4">MC09</strain>
    </source>
</reference>
<reference key="2">
    <citation type="submission" date="2011-05" db="EMBL/GenBank/DDBJ databases">
        <title>Complete genome sequence of the aerobic marine methanotroph Methylomonas methanica MC09.</title>
        <authorList>
            <person name="Boden R."/>
            <person name="Cunliffe M."/>
            <person name="Scanlan J."/>
            <person name="Moussard H."/>
            <person name="Kits K.D."/>
            <person name="Klotz M."/>
            <person name="Jetten M."/>
            <person name="Vuilleumier S."/>
            <person name="Han J."/>
            <person name="Peters L."/>
            <person name="Mikhailova N."/>
            <person name="Teshima H."/>
            <person name="Tapia R."/>
            <person name="Kyrpides N."/>
            <person name="Ivanova N."/>
            <person name="Pagani I."/>
            <person name="Cheng J.-F."/>
            <person name="Goodwin L."/>
            <person name="Han C."/>
            <person name="Hauser L."/>
            <person name="Land M."/>
            <person name="Lapidus A."/>
            <person name="Lucas S."/>
            <person name="Pitluck S."/>
            <person name="Woyke T."/>
            <person name="Stein L.Y."/>
            <person name="Murrell C."/>
        </authorList>
    </citation>
    <scope>NUCLEOTIDE SEQUENCE</scope>
    <source>
        <strain>MC09</strain>
    </source>
</reference>
<proteinExistence type="inferred from homology"/>
<dbReference type="PANTHER" id="PTHR35601:SF1">
    <property type="entry name" value="TOXIN RELE"/>
    <property type="match status" value="1"/>
</dbReference>
<evidence type="ECO:0000256" key="2">
    <source>
        <dbReference type="ARBA" id="ARBA00022649"/>
    </source>
</evidence>
<dbReference type="InterPro" id="IPR035093">
    <property type="entry name" value="RelE/ParE_toxin_dom_sf"/>
</dbReference>
<keyword evidence="4" id="KW-1185">Reference proteome</keyword>
<accession>F9ZZK3</accession>
<dbReference type="OrthoDB" id="5570653at2"/>
<dbReference type="AlphaFoldDB" id="F9ZZK3"/>
<dbReference type="SUPFAM" id="SSF143011">
    <property type="entry name" value="RelE-like"/>
    <property type="match status" value="1"/>
</dbReference>
<gene>
    <name evidence="3" type="ordered locus">Metme_0213</name>
</gene>
<dbReference type="Proteomes" id="UP000008888">
    <property type="component" value="Chromosome"/>
</dbReference>
<dbReference type="eggNOG" id="COG2026">
    <property type="taxonomic scope" value="Bacteria"/>
</dbReference>
<comment type="similarity">
    <text evidence="1">Belongs to the RelE toxin family.</text>
</comment>
<evidence type="ECO:0000313" key="4">
    <source>
        <dbReference type="Proteomes" id="UP000008888"/>
    </source>
</evidence>
<keyword evidence="2" id="KW-1277">Toxin-antitoxin system</keyword>